<dbReference type="PANTHER" id="PTHR43791">
    <property type="entry name" value="PERMEASE-RELATED"/>
    <property type="match status" value="1"/>
</dbReference>
<evidence type="ECO:0000256" key="2">
    <source>
        <dbReference type="ARBA" id="ARBA00022448"/>
    </source>
</evidence>
<dbReference type="AlphaFoldDB" id="A0A6A6RDK3"/>
<protein>
    <submittedName>
        <fullName evidence="8">MFS general substrate transporter</fullName>
    </submittedName>
</protein>
<evidence type="ECO:0000256" key="6">
    <source>
        <dbReference type="SAM" id="Phobius"/>
    </source>
</evidence>
<dbReference type="OrthoDB" id="2985014at2759"/>
<feature type="transmembrane region" description="Helical" evidence="6">
    <location>
        <begin position="304"/>
        <end position="323"/>
    </location>
</feature>
<feature type="transmembrane region" description="Helical" evidence="6">
    <location>
        <begin position="335"/>
        <end position="355"/>
    </location>
</feature>
<accession>A0A6A6RDK3</accession>
<feature type="transmembrane region" description="Helical" evidence="6">
    <location>
        <begin position="126"/>
        <end position="147"/>
    </location>
</feature>
<evidence type="ECO:0000256" key="3">
    <source>
        <dbReference type="ARBA" id="ARBA00022692"/>
    </source>
</evidence>
<keyword evidence="5 6" id="KW-0472">Membrane</keyword>
<feature type="transmembrane region" description="Helical" evidence="6">
    <location>
        <begin position="397"/>
        <end position="421"/>
    </location>
</feature>
<gene>
    <name evidence="8" type="ORF">BU16DRAFT_477253</name>
</gene>
<keyword evidence="2" id="KW-0813">Transport</keyword>
<dbReference type="Pfam" id="PF07690">
    <property type="entry name" value="MFS_1"/>
    <property type="match status" value="1"/>
</dbReference>
<name>A0A6A6RDK3_9PEZI</name>
<dbReference type="Proteomes" id="UP000799750">
    <property type="component" value="Unassembled WGS sequence"/>
</dbReference>
<evidence type="ECO:0000313" key="9">
    <source>
        <dbReference type="Proteomes" id="UP000799750"/>
    </source>
</evidence>
<feature type="transmembrane region" description="Helical" evidence="6">
    <location>
        <begin position="367"/>
        <end position="385"/>
    </location>
</feature>
<feature type="domain" description="Major facilitator superfamily (MFS) profile" evidence="7">
    <location>
        <begin position="1"/>
        <end position="425"/>
    </location>
</feature>
<keyword evidence="4 6" id="KW-1133">Transmembrane helix</keyword>
<dbReference type="EMBL" id="MU004182">
    <property type="protein sequence ID" value="KAF2501517.1"/>
    <property type="molecule type" value="Genomic_DNA"/>
</dbReference>
<evidence type="ECO:0000313" key="8">
    <source>
        <dbReference type="EMBL" id="KAF2501517.1"/>
    </source>
</evidence>
<dbReference type="SUPFAM" id="SSF103473">
    <property type="entry name" value="MFS general substrate transporter"/>
    <property type="match status" value="1"/>
</dbReference>
<evidence type="ECO:0000256" key="4">
    <source>
        <dbReference type="ARBA" id="ARBA00022989"/>
    </source>
</evidence>
<keyword evidence="3 6" id="KW-0812">Transmembrane</keyword>
<proteinExistence type="predicted"/>
<dbReference type="GO" id="GO:0022857">
    <property type="term" value="F:transmembrane transporter activity"/>
    <property type="evidence" value="ECO:0007669"/>
    <property type="project" value="InterPro"/>
</dbReference>
<organism evidence="8 9">
    <name type="scientific">Lophium mytilinum</name>
    <dbReference type="NCBI Taxonomy" id="390894"/>
    <lineage>
        <taxon>Eukaryota</taxon>
        <taxon>Fungi</taxon>
        <taxon>Dikarya</taxon>
        <taxon>Ascomycota</taxon>
        <taxon>Pezizomycotina</taxon>
        <taxon>Dothideomycetes</taxon>
        <taxon>Pleosporomycetidae</taxon>
        <taxon>Mytilinidiales</taxon>
        <taxon>Mytilinidiaceae</taxon>
        <taxon>Lophium</taxon>
    </lineage>
</organism>
<keyword evidence="9" id="KW-1185">Reference proteome</keyword>
<sequence>MPLLVLGFFALQFDRGNIGNALTDHFLKDVGITQNQFNVGQQLLSVGIVLLEIPSNIILYRVGPRAWITGQIFCWGLVATFQAFQKGLGAFLVTRLLLGFCESGFIPASLYTITTWYKRDETSARFGAFFIGNFAAQATSGLIAYGVLHMRGVCNLAGWQWLFIIEGLFTITVSFILMAFLPKNPFDPVPFTRIQYFNEREKDIIRRRVFLDDPTKEKKSKNVTRAELLGTLGDWKMYPHVLMTIAGLAPSNTMTSYAPTLVNSFGYARLKSNAITSIGMWILTVLAVLWGVMADRFHRRGPLVFAGIVPWAAFAIGSVIGSYHPKQKKARLATLLLGIGFSNVWHPCNASWVALNAKTPGERSIRMAMMIMSANAGGIIGSQLFQSSDAPLYHTGWAAIAGIICFGVLMAIVCNIQYWFLNRRIDKGLATGRVTGEVAEEVAHGAPVTEKFRYRL</sequence>
<feature type="transmembrane region" description="Helical" evidence="6">
    <location>
        <begin position="90"/>
        <end position="114"/>
    </location>
</feature>
<dbReference type="PANTHER" id="PTHR43791:SF32">
    <property type="entry name" value="MAJOR FACILITATOR SUPERFAMILY (MFS) PROFILE DOMAIN-CONTAINING PROTEIN"/>
    <property type="match status" value="1"/>
</dbReference>
<reference evidence="8" key="1">
    <citation type="journal article" date="2020" name="Stud. Mycol.">
        <title>101 Dothideomycetes genomes: a test case for predicting lifestyles and emergence of pathogens.</title>
        <authorList>
            <person name="Haridas S."/>
            <person name="Albert R."/>
            <person name="Binder M."/>
            <person name="Bloem J."/>
            <person name="Labutti K."/>
            <person name="Salamov A."/>
            <person name="Andreopoulos B."/>
            <person name="Baker S."/>
            <person name="Barry K."/>
            <person name="Bills G."/>
            <person name="Bluhm B."/>
            <person name="Cannon C."/>
            <person name="Castanera R."/>
            <person name="Culley D."/>
            <person name="Daum C."/>
            <person name="Ezra D."/>
            <person name="Gonzalez J."/>
            <person name="Henrissat B."/>
            <person name="Kuo A."/>
            <person name="Liang C."/>
            <person name="Lipzen A."/>
            <person name="Lutzoni F."/>
            <person name="Magnuson J."/>
            <person name="Mondo S."/>
            <person name="Nolan M."/>
            <person name="Ohm R."/>
            <person name="Pangilinan J."/>
            <person name="Park H.-J."/>
            <person name="Ramirez L."/>
            <person name="Alfaro M."/>
            <person name="Sun H."/>
            <person name="Tritt A."/>
            <person name="Yoshinaga Y."/>
            <person name="Zwiers L.-H."/>
            <person name="Turgeon B."/>
            <person name="Goodwin S."/>
            <person name="Spatafora J."/>
            <person name="Crous P."/>
            <person name="Grigoriev I."/>
        </authorList>
    </citation>
    <scope>NUCLEOTIDE SEQUENCE</scope>
    <source>
        <strain evidence="8">CBS 269.34</strain>
    </source>
</reference>
<feature type="transmembrane region" description="Helical" evidence="6">
    <location>
        <begin position="241"/>
        <end position="262"/>
    </location>
</feature>
<comment type="subcellular location">
    <subcellularLocation>
        <location evidence="1">Membrane</location>
        <topology evidence="1">Multi-pass membrane protein</topology>
    </subcellularLocation>
</comment>
<dbReference type="InterPro" id="IPR020846">
    <property type="entry name" value="MFS_dom"/>
</dbReference>
<evidence type="ECO:0000259" key="7">
    <source>
        <dbReference type="PROSITE" id="PS50850"/>
    </source>
</evidence>
<dbReference type="Gene3D" id="1.20.1250.20">
    <property type="entry name" value="MFS general substrate transporter like domains"/>
    <property type="match status" value="2"/>
</dbReference>
<evidence type="ECO:0000256" key="5">
    <source>
        <dbReference type="ARBA" id="ARBA00023136"/>
    </source>
</evidence>
<dbReference type="PROSITE" id="PS50850">
    <property type="entry name" value="MFS"/>
    <property type="match status" value="1"/>
</dbReference>
<feature type="transmembrane region" description="Helical" evidence="6">
    <location>
        <begin position="274"/>
        <end position="292"/>
    </location>
</feature>
<feature type="transmembrane region" description="Helical" evidence="6">
    <location>
        <begin position="159"/>
        <end position="181"/>
    </location>
</feature>
<dbReference type="InterPro" id="IPR036259">
    <property type="entry name" value="MFS_trans_sf"/>
</dbReference>
<evidence type="ECO:0000256" key="1">
    <source>
        <dbReference type="ARBA" id="ARBA00004141"/>
    </source>
</evidence>
<dbReference type="InterPro" id="IPR011701">
    <property type="entry name" value="MFS"/>
</dbReference>
<dbReference type="GO" id="GO:0016020">
    <property type="term" value="C:membrane"/>
    <property type="evidence" value="ECO:0007669"/>
    <property type="project" value="UniProtKB-SubCell"/>
</dbReference>